<comment type="caution">
    <text evidence="2">The sequence shown here is derived from an EMBL/GenBank/DDBJ whole genome shotgun (WGS) entry which is preliminary data.</text>
</comment>
<dbReference type="RefSeq" id="WP_369203379.1">
    <property type="nucleotide sequence ID" value="NZ_JBFNXQ010000007.1"/>
</dbReference>
<dbReference type="InterPro" id="IPR050407">
    <property type="entry name" value="Geranylgeranyl_reductase"/>
</dbReference>
<reference evidence="2 3" key="1">
    <citation type="submission" date="2024-06" db="EMBL/GenBank/DDBJ databases">
        <title>Draft genome sequence of Geodermatophilus badlandi, a novel member of the Geodermatophilaceae isolated from badland sedimentary rocks in the Red desert, Wyoming, USA.</title>
        <authorList>
            <person name="Ben Tekaya S."/>
            <person name="Nouioui I."/>
            <person name="Flores G.M."/>
            <person name="Shaal M.N."/>
            <person name="Bredoire F."/>
            <person name="Basile F."/>
            <person name="Van Diepen L."/>
            <person name="Ward N.L."/>
        </authorList>
    </citation>
    <scope>NUCLEOTIDE SEQUENCE [LARGE SCALE GENOMIC DNA]</scope>
    <source>
        <strain evidence="2 3">WL48A</strain>
    </source>
</reference>
<dbReference type="PANTHER" id="PTHR42685:SF22">
    <property type="entry name" value="CONDITIONED MEDIUM FACTOR RECEPTOR 1"/>
    <property type="match status" value="1"/>
</dbReference>
<accession>A0ABV3XAC2</accession>
<dbReference type="InterPro" id="IPR002938">
    <property type="entry name" value="FAD-bd"/>
</dbReference>
<dbReference type="Proteomes" id="UP001560045">
    <property type="component" value="Unassembled WGS sequence"/>
</dbReference>
<proteinExistence type="predicted"/>
<dbReference type="PRINTS" id="PR00420">
    <property type="entry name" value="RNGMNOXGNASE"/>
</dbReference>
<keyword evidence="3" id="KW-1185">Reference proteome</keyword>
<protein>
    <submittedName>
        <fullName evidence="2">Geranylgeranyl reductase family protein</fullName>
    </submittedName>
</protein>
<dbReference type="InterPro" id="IPR011777">
    <property type="entry name" value="Geranylgeranyl_Rdtase_fam"/>
</dbReference>
<gene>
    <name evidence="2" type="ORF">ABQ292_03805</name>
</gene>
<dbReference type="SUPFAM" id="SSF51905">
    <property type="entry name" value="FAD/NAD(P)-binding domain"/>
    <property type="match status" value="1"/>
</dbReference>
<organism evidence="2 3">
    <name type="scientific">Geodermatophilus maliterrae</name>
    <dbReference type="NCBI Taxonomy" id="3162531"/>
    <lineage>
        <taxon>Bacteria</taxon>
        <taxon>Bacillati</taxon>
        <taxon>Actinomycetota</taxon>
        <taxon>Actinomycetes</taxon>
        <taxon>Geodermatophilales</taxon>
        <taxon>Geodermatophilaceae</taxon>
        <taxon>Geodermatophilus</taxon>
    </lineage>
</organism>
<evidence type="ECO:0000259" key="1">
    <source>
        <dbReference type="Pfam" id="PF01494"/>
    </source>
</evidence>
<dbReference type="EMBL" id="JBFNXQ010000007">
    <property type="protein sequence ID" value="MEX5717491.1"/>
    <property type="molecule type" value="Genomic_DNA"/>
</dbReference>
<dbReference type="Pfam" id="PF01494">
    <property type="entry name" value="FAD_binding_3"/>
    <property type="match status" value="1"/>
</dbReference>
<sequence length="430" mass="45390">MPSPTSEVPSSTGGTADVVVVGAGPAGSAAAWTLATAGRDVVLLEKARFPREKVCGDGLTPRAVKALDEMGVDTSPAAGWVRHRGLRVFGGGQVVEVDWPQLSSWPDFGLIRARKDLDPLLAAHAVAAGARLEQEVTVTDPLLDDAGRVAGVHAQAGPGREPVTWRAPLVVSAEGLSGRLAKSLGLLRREDRPLGVAVRRYVETPRGEDPYLDISFDLSADGPTAESMPGYGWSFGMGDGTANVGFGLLDTRRGGEADPRTVLRRWLATLPPEWQLGEEHAVTPLRGAGLPMALNRGPAYTRGLLLAGDTAGVVNPFNGEGISYALETGRMAAETAVAALAAPEGPAREAVLRRHPERLREAYGRHHRLGTAFLALLDRPGLVRFATAHGLKRPAMVNAALRLMGNLSDGPDGDRFDRAVAVLTRLVPSV</sequence>
<dbReference type="Gene3D" id="3.50.50.60">
    <property type="entry name" value="FAD/NAD(P)-binding domain"/>
    <property type="match status" value="1"/>
</dbReference>
<dbReference type="InterPro" id="IPR036188">
    <property type="entry name" value="FAD/NAD-bd_sf"/>
</dbReference>
<evidence type="ECO:0000313" key="2">
    <source>
        <dbReference type="EMBL" id="MEX5717491.1"/>
    </source>
</evidence>
<evidence type="ECO:0000313" key="3">
    <source>
        <dbReference type="Proteomes" id="UP001560045"/>
    </source>
</evidence>
<name>A0ABV3XAC2_9ACTN</name>
<feature type="domain" description="FAD-binding" evidence="1">
    <location>
        <begin position="16"/>
        <end position="190"/>
    </location>
</feature>
<dbReference type="NCBIfam" id="TIGR02032">
    <property type="entry name" value="GG-red-SF"/>
    <property type="match status" value="1"/>
</dbReference>
<dbReference type="PANTHER" id="PTHR42685">
    <property type="entry name" value="GERANYLGERANYL DIPHOSPHATE REDUCTASE"/>
    <property type="match status" value="1"/>
</dbReference>